<comment type="pathway">
    <text evidence="5 9">Carbohydrate metabolism; galactose metabolism.</text>
</comment>
<comment type="function">
    <text evidence="4">Catalyzes two distinct but analogous reactions: the reversible epimerization of UDP-glucose to UDP-galactose and the reversible epimerization of UDP-N-acetylglucosamine to UDP-N-acetylgalactosamine. The reaction with UDP-Gal plays a critical role in the Leloir pathway of galactose catabolism in which galactose is converted to the glycolytic intermediate glucose 6-phosphate. It contributes to the catabolism of dietary galactose and enables the endogenous biosynthesis of both UDP-Gal and UDP-GalNAc when exogenous sources are limited. Both UDP-sugar interconversions are important in the synthesis of glycoproteins and glycolipids.</text>
</comment>
<dbReference type="NCBIfam" id="TIGR01179">
    <property type="entry name" value="galE"/>
    <property type="match status" value="1"/>
</dbReference>
<evidence type="ECO:0000259" key="10">
    <source>
        <dbReference type="Pfam" id="PF16363"/>
    </source>
</evidence>
<evidence type="ECO:0000256" key="9">
    <source>
        <dbReference type="RuleBase" id="RU366046"/>
    </source>
</evidence>
<comment type="catalytic activity">
    <reaction evidence="2 9">
        <text>UDP-alpha-D-glucose = UDP-alpha-D-galactose</text>
        <dbReference type="Rhea" id="RHEA:22168"/>
        <dbReference type="ChEBI" id="CHEBI:58885"/>
        <dbReference type="ChEBI" id="CHEBI:66914"/>
        <dbReference type="EC" id="5.1.3.2"/>
    </reaction>
</comment>
<dbReference type="NCBIfam" id="NF007956">
    <property type="entry name" value="PRK10675.1"/>
    <property type="match status" value="1"/>
</dbReference>
<dbReference type="Gene3D" id="3.90.25.10">
    <property type="entry name" value="UDP-galactose 4-epimerase, domain 1"/>
    <property type="match status" value="1"/>
</dbReference>
<comment type="subunit">
    <text evidence="9">Homodimer.</text>
</comment>
<dbReference type="InterPro" id="IPR016040">
    <property type="entry name" value="NAD(P)-bd_dom"/>
</dbReference>
<dbReference type="GeneID" id="106806964"/>
<organism evidence="11 12">
    <name type="scientific">Priapulus caudatus</name>
    <name type="common">Priapulid worm</name>
    <dbReference type="NCBI Taxonomy" id="37621"/>
    <lineage>
        <taxon>Eukaryota</taxon>
        <taxon>Metazoa</taxon>
        <taxon>Ecdysozoa</taxon>
        <taxon>Scalidophora</taxon>
        <taxon>Priapulida</taxon>
        <taxon>Priapulimorpha</taxon>
        <taxon>Priapulimorphida</taxon>
        <taxon>Priapulidae</taxon>
        <taxon>Priapulus</taxon>
    </lineage>
</organism>
<keyword evidence="11" id="KW-1185">Reference proteome</keyword>
<comment type="catalytic activity">
    <reaction evidence="1">
        <text>UDP-N-acetyl-alpha-D-glucosamine = UDP-N-acetyl-alpha-D-galactosamine</text>
        <dbReference type="Rhea" id="RHEA:20517"/>
        <dbReference type="ChEBI" id="CHEBI:57705"/>
        <dbReference type="ChEBI" id="CHEBI:67138"/>
        <dbReference type="EC" id="5.1.3.7"/>
    </reaction>
</comment>
<evidence type="ECO:0000256" key="3">
    <source>
        <dbReference type="ARBA" id="ARBA00001911"/>
    </source>
</evidence>
<evidence type="ECO:0000313" key="12">
    <source>
        <dbReference type="RefSeq" id="XP_014664636.1"/>
    </source>
</evidence>
<dbReference type="SUPFAM" id="SSF51735">
    <property type="entry name" value="NAD(P)-binding Rossmann-fold domains"/>
    <property type="match status" value="1"/>
</dbReference>
<feature type="domain" description="NAD(P)-binding" evidence="10">
    <location>
        <begin position="8"/>
        <end position="339"/>
    </location>
</feature>
<comment type="cofactor">
    <cofactor evidence="3 9">
        <name>NAD(+)</name>
        <dbReference type="ChEBI" id="CHEBI:57540"/>
    </cofactor>
</comment>
<evidence type="ECO:0000256" key="5">
    <source>
        <dbReference type="ARBA" id="ARBA00004947"/>
    </source>
</evidence>
<evidence type="ECO:0000313" key="11">
    <source>
        <dbReference type="Proteomes" id="UP000695022"/>
    </source>
</evidence>
<reference evidence="12 13" key="1">
    <citation type="submission" date="2025-05" db="UniProtKB">
        <authorList>
            <consortium name="RefSeq"/>
        </authorList>
    </citation>
    <scope>IDENTIFICATION</scope>
</reference>
<proteinExistence type="inferred from homology"/>
<dbReference type="Gene3D" id="3.40.50.720">
    <property type="entry name" value="NAD(P)-binding Rossmann-like Domain"/>
    <property type="match status" value="1"/>
</dbReference>
<protein>
    <recommendedName>
        <fullName evidence="9">UDP-glucose 4-epimerase</fullName>
        <ecNumber evidence="9">5.1.3.2</ecNumber>
    </recommendedName>
</protein>
<dbReference type="InterPro" id="IPR005886">
    <property type="entry name" value="UDP_G4E"/>
</dbReference>
<evidence type="ECO:0000256" key="1">
    <source>
        <dbReference type="ARBA" id="ARBA00000014"/>
    </source>
</evidence>
<accession>A0ABM1DXG5</accession>
<comment type="similarity">
    <text evidence="9">Belongs to the NAD(P)-dependent epimerase/dehydratase family.</text>
</comment>
<dbReference type="RefSeq" id="XP_014664636.1">
    <property type="nucleotide sequence ID" value="XM_014809150.1"/>
</dbReference>
<keyword evidence="7" id="KW-0299">Galactose metabolism</keyword>
<name>A0ABM1DXG5_PRICU</name>
<dbReference type="Proteomes" id="UP000695022">
    <property type="component" value="Unplaced"/>
</dbReference>
<dbReference type="PANTHER" id="PTHR43725">
    <property type="entry name" value="UDP-GLUCOSE 4-EPIMERASE"/>
    <property type="match status" value="1"/>
</dbReference>
<dbReference type="EC" id="5.1.3.2" evidence="9"/>
<keyword evidence="9" id="KW-0119">Carbohydrate metabolism</keyword>
<keyword evidence="8 9" id="KW-0413">Isomerase</keyword>
<dbReference type="CDD" id="cd05247">
    <property type="entry name" value="UDP_G4E_1_SDR_e"/>
    <property type="match status" value="1"/>
</dbReference>
<evidence type="ECO:0000256" key="4">
    <source>
        <dbReference type="ARBA" id="ARBA00002760"/>
    </source>
</evidence>
<dbReference type="Pfam" id="PF16363">
    <property type="entry name" value="GDP_Man_Dehyd"/>
    <property type="match status" value="1"/>
</dbReference>
<dbReference type="PANTHER" id="PTHR43725:SF47">
    <property type="entry name" value="UDP-GLUCOSE 4-EPIMERASE"/>
    <property type="match status" value="1"/>
</dbReference>
<gene>
    <name evidence="12 13" type="primary">LOC106806964</name>
</gene>
<keyword evidence="6 9" id="KW-0520">NAD</keyword>
<evidence type="ECO:0000256" key="6">
    <source>
        <dbReference type="ARBA" id="ARBA00023027"/>
    </source>
</evidence>
<evidence type="ECO:0000256" key="8">
    <source>
        <dbReference type="ARBA" id="ARBA00023235"/>
    </source>
</evidence>
<evidence type="ECO:0000256" key="2">
    <source>
        <dbReference type="ARBA" id="ARBA00000083"/>
    </source>
</evidence>
<evidence type="ECO:0000313" key="13">
    <source>
        <dbReference type="RefSeq" id="XP_014664637.1"/>
    </source>
</evidence>
<dbReference type="InterPro" id="IPR036291">
    <property type="entry name" value="NAD(P)-bd_dom_sf"/>
</dbReference>
<dbReference type="RefSeq" id="XP_014664637.1">
    <property type="nucleotide sequence ID" value="XM_014809151.1"/>
</dbReference>
<sequence>MGETEYVFVTGGAGYIGSHTVLELLNKGYQPVVMDNFSNSCKGCDSASQRGIPESLVRVEQLTGKEIIFFKADILDKSALRKVFSKYNFLCVIHFAGLKAVGESSTIPMSYYRVNVGGTINLVEVMKEFGVHNLVFSSSATVYGEPQYLPLDECHAVGSCTNPYGKTKYFIEEILKDLHHAEPNWNVFLLRYFNPVGSHASGRIGEDPLDAPNNLMPYVSQVAIGRRPLLSVFGDDYPTTDGTGVRDYIHVVDLAVGHVACLKKLHDNPGLKIYNLGTGQGYSVLEMVKAFEAASGQKVPYKVVGRRSGDVASVYAATTLAYEELGWKAERGLAEMCTDLWRWQSSNPKGFASTVD</sequence>
<dbReference type="PRINTS" id="PR01713">
    <property type="entry name" value="NUCEPIMERASE"/>
</dbReference>
<evidence type="ECO:0000256" key="7">
    <source>
        <dbReference type="ARBA" id="ARBA00023144"/>
    </source>
</evidence>